<reference evidence="2" key="2">
    <citation type="journal article" date="2015" name="Fish Shellfish Immunol.">
        <title>Early steps in the European eel (Anguilla anguilla)-Vibrio vulnificus interaction in the gills: Role of the RtxA13 toxin.</title>
        <authorList>
            <person name="Callol A."/>
            <person name="Pajuelo D."/>
            <person name="Ebbesson L."/>
            <person name="Teles M."/>
            <person name="MacKenzie S."/>
            <person name="Amaro C."/>
        </authorList>
    </citation>
    <scope>NUCLEOTIDE SEQUENCE</scope>
</reference>
<keyword evidence="1" id="KW-0812">Transmembrane</keyword>
<proteinExistence type="predicted"/>
<protein>
    <submittedName>
        <fullName evidence="2">Uncharacterized protein</fullName>
    </submittedName>
</protein>
<dbReference type="EMBL" id="GBXM01029399">
    <property type="protein sequence ID" value="JAH79178.1"/>
    <property type="molecule type" value="Transcribed_RNA"/>
</dbReference>
<evidence type="ECO:0000256" key="1">
    <source>
        <dbReference type="SAM" id="Phobius"/>
    </source>
</evidence>
<reference evidence="2" key="1">
    <citation type="submission" date="2014-11" db="EMBL/GenBank/DDBJ databases">
        <authorList>
            <person name="Amaro Gonzalez C."/>
        </authorList>
    </citation>
    <scope>NUCLEOTIDE SEQUENCE</scope>
</reference>
<sequence length="59" mass="7165">MDAMPWVIRLAVKHSAFTSLFAKQLFHFKSVIQKILYSENFIIIIFYFFYFVGVFFFKK</sequence>
<name>A0A0E9VPJ7_ANGAN</name>
<dbReference type="AlphaFoldDB" id="A0A0E9VPJ7"/>
<evidence type="ECO:0000313" key="2">
    <source>
        <dbReference type="EMBL" id="JAH79178.1"/>
    </source>
</evidence>
<feature type="transmembrane region" description="Helical" evidence="1">
    <location>
        <begin position="35"/>
        <end position="57"/>
    </location>
</feature>
<organism evidence="2">
    <name type="scientific">Anguilla anguilla</name>
    <name type="common">European freshwater eel</name>
    <name type="synonym">Muraena anguilla</name>
    <dbReference type="NCBI Taxonomy" id="7936"/>
    <lineage>
        <taxon>Eukaryota</taxon>
        <taxon>Metazoa</taxon>
        <taxon>Chordata</taxon>
        <taxon>Craniata</taxon>
        <taxon>Vertebrata</taxon>
        <taxon>Euteleostomi</taxon>
        <taxon>Actinopterygii</taxon>
        <taxon>Neopterygii</taxon>
        <taxon>Teleostei</taxon>
        <taxon>Anguilliformes</taxon>
        <taxon>Anguillidae</taxon>
        <taxon>Anguilla</taxon>
    </lineage>
</organism>
<keyword evidence="1" id="KW-0472">Membrane</keyword>
<accession>A0A0E9VPJ7</accession>
<keyword evidence="1" id="KW-1133">Transmembrane helix</keyword>